<dbReference type="Proteomes" id="UP000252139">
    <property type="component" value="Unassembled WGS sequence"/>
</dbReference>
<feature type="transmembrane region" description="Helical" evidence="5">
    <location>
        <begin position="119"/>
        <end position="137"/>
    </location>
</feature>
<comment type="subcellular location">
    <subcellularLocation>
        <location evidence="1">Membrane</location>
        <topology evidence="1">Multi-pass membrane protein</topology>
    </subcellularLocation>
</comment>
<feature type="signal peptide" evidence="6">
    <location>
        <begin position="1"/>
        <end position="20"/>
    </location>
</feature>
<evidence type="ECO:0000256" key="5">
    <source>
        <dbReference type="SAM" id="Phobius"/>
    </source>
</evidence>
<dbReference type="EMBL" id="PJQL01000237">
    <property type="protein sequence ID" value="RCH97930.1"/>
    <property type="molecule type" value="Genomic_DNA"/>
</dbReference>
<evidence type="ECO:0000256" key="6">
    <source>
        <dbReference type="SAM" id="SignalP"/>
    </source>
</evidence>
<keyword evidence="3 5" id="KW-1133">Transmembrane helix</keyword>
<keyword evidence="6" id="KW-0732">Signal</keyword>
<feature type="transmembrane region" description="Helical" evidence="5">
    <location>
        <begin position="61"/>
        <end position="81"/>
    </location>
</feature>
<keyword evidence="9" id="KW-1185">Reference proteome</keyword>
<proteinExistence type="predicted"/>
<feature type="transmembrane region" description="Helical" evidence="5">
    <location>
        <begin position="222"/>
        <end position="242"/>
    </location>
</feature>
<comment type="caution">
    <text evidence="8">The sequence shown here is derived from an EMBL/GenBank/DDBJ whole genome shotgun (WGS) entry which is preliminary data.</text>
</comment>
<evidence type="ECO:0000256" key="4">
    <source>
        <dbReference type="ARBA" id="ARBA00023136"/>
    </source>
</evidence>
<feature type="transmembrane region" description="Helical" evidence="5">
    <location>
        <begin position="93"/>
        <end position="112"/>
    </location>
</feature>
<feature type="domain" description="TM7S3/TM198-like" evidence="7">
    <location>
        <begin position="44"/>
        <end position="241"/>
    </location>
</feature>
<feature type="transmembrane region" description="Helical" evidence="5">
    <location>
        <begin position="183"/>
        <end position="202"/>
    </location>
</feature>
<feature type="chain" id="PRO_5016803449" description="TM7S3/TM198-like domain-containing protein" evidence="6">
    <location>
        <begin position="21"/>
        <end position="263"/>
    </location>
</feature>
<feature type="transmembrane region" description="Helical" evidence="5">
    <location>
        <begin position="157"/>
        <end position="176"/>
    </location>
</feature>
<dbReference type="Pfam" id="PF13886">
    <property type="entry name" value="TM7S3_TM198"/>
    <property type="match status" value="1"/>
</dbReference>
<dbReference type="OrthoDB" id="102260at2759"/>
<dbReference type="AlphaFoldDB" id="A0A367K6X9"/>
<evidence type="ECO:0000256" key="1">
    <source>
        <dbReference type="ARBA" id="ARBA00004141"/>
    </source>
</evidence>
<protein>
    <recommendedName>
        <fullName evidence="7">TM7S3/TM198-like domain-containing protein</fullName>
    </recommendedName>
</protein>
<dbReference type="GO" id="GO:0016020">
    <property type="term" value="C:membrane"/>
    <property type="evidence" value="ECO:0007669"/>
    <property type="project" value="UniProtKB-SubCell"/>
</dbReference>
<sequence>MRYQRLLFSCCLYLVSFTHAISDHKTTSDTHIALKFPIQVITAAVLLMVVGVYFMAAGFPLFTVTMGMVGFVLGAGVTWVSLRVAEPVHGYPMASTVYLCACVGAGLFFGLATSYFWKLSLYLLCCVAGYMFSLFVWCWRDDFIIRYTLTRHLVSLSIALVFTLSVVVIEFIAVIVSMSFIGAYLFVLGLDVFVQTGFSKGIEGILTFRPYYKTTYHIDLRVYGMLCSVLGLWIIASVWQMYFNRGKRFGLHVVKNSNDTLKV</sequence>
<name>A0A367K6X9_RHIAZ</name>
<keyword evidence="2 5" id="KW-0812">Transmembrane</keyword>
<evidence type="ECO:0000313" key="9">
    <source>
        <dbReference type="Proteomes" id="UP000252139"/>
    </source>
</evidence>
<dbReference type="InterPro" id="IPR025256">
    <property type="entry name" value="TM7S3/TM198-like_dom"/>
</dbReference>
<organism evidence="8 9">
    <name type="scientific">Rhizopus azygosporus</name>
    <name type="common">Rhizopus microsporus var. azygosporus</name>
    <dbReference type="NCBI Taxonomy" id="86630"/>
    <lineage>
        <taxon>Eukaryota</taxon>
        <taxon>Fungi</taxon>
        <taxon>Fungi incertae sedis</taxon>
        <taxon>Mucoromycota</taxon>
        <taxon>Mucoromycotina</taxon>
        <taxon>Mucoromycetes</taxon>
        <taxon>Mucorales</taxon>
        <taxon>Mucorineae</taxon>
        <taxon>Rhizopodaceae</taxon>
        <taxon>Rhizopus</taxon>
    </lineage>
</organism>
<evidence type="ECO:0000259" key="7">
    <source>
        <dbReference type="Pfam" id="PF13886"/>
    </source>
</evidence>
<reference evidence="8 9" key="1">
    <citation type="journal article" date="2018" name="G3 (Bethesda)">
        <title>Phylogenetic and Phylogenomic Definition of Rhizopus Species.</title>
        <authorList>
            <person name="Gryganskyi A.P."/>
            <person name="Golan J."/>
            <person name="Dolatabadi S."/>
            <person name="Mondo S."/>
            <person name="Robb S."/>
            <person name="Idnurm A."/>
            <person name="Muszewska A."/>
            <person name="Steczkiewicz K."/>
            <person name="Masonjones S."/>
            <person name="Liao H.L."/>
            <person name="Gajdeczka M.T."/>
            <person name="Anike F."/>
            <person name="Vuek A."/>
            <person name="Anishchenko I.M."/>
            <person name="Voigt K."/>
            <person name="de Hoog G.S."/>
            <person name="Smith M.E."/>
            <person name="Heitman J."/>
            <person name="Vilgalys R."/>
            <person name="Stajich J.E."/>
        </authorList>
    </citation>
    <scope>NUCLEOTIDE SEQUENCE [LARGE SCALE GENOMIC DNA]</scope>
    <source>
        <strain evidence="8 9">CBS 357.93</strain>
    </source>
</reference>
<accession>A0A367K6X9</accession>
<evidence type="ECO:0000313" key="8">
    <source>
        <dbReference type="EMBL" id="RCH97930.1"/>
    </source>
</evidence>
<feature type="transmembrane region" description="Helical" evidence="5">
    <location>
        <begin position="36"/>
        <end position="54"/>
    </location>
</feature>
<gene>
    <name evidence="8" type="ORF">CU097_015141</name>
</gene>
<evidence type="ECO:0000256" key="3">
    <source>
        <dbReference type="ARBA" id="ARBA00022989"/>
    </source>
</evidence>
<keyword evidence="4 5" id="KW-0472">Membrane</keyword>
<evidence type="ECO:0000256" key="2">
    <source>
        <dbReference type="ARBA" id="ARBA00022692"/>
    </source>
</evidence>